<accession>A0A3T1D103</accession>
<dbReference type="AlphaFoldDB" id="A0A3T1D103"/>
<organism evidence="1 2">
    <name type="scientific">Cohnella abietis</name>
    <dbReference type="NCBI Taxonomy" id="2507935"/>
    <lineage>
        <taxon>Bacteria</taxon>
        <taxon>Bacillati</taxon>
        <taxon>Bacillota</taxon>
        <taxon>Bacilli</taxon>
        <taxon>Bacillales</taxon>
        <taxon>Paenibacillaceae</taxon>
        <taxon>Cohnella</taxon>
    </lineage>
</organism>
<proteinExistence type="predicted"/>
<evidence type="ECO:0000313" key="1">
    <source>
        <dbReference type="EMBL" id="BBI31792.1"/>
    </source>
</evidence>
<evidence type="ECO:0000313" key="2">
    <source>
        <dbReference type="Proteomes" id="UP000289856"/>
    </source>
</evidence>
<reference evidence="1 2" key="1">
    <citation type="submission" date="2019-01" db="EMBL/GenBank/DDBJ databases">
        <title>Complete genome sequence of Cohnella hallensis HS21 isolated from Korean fir (Abies koreana) rhizospheric soil.</title>
        <authorList>
            <person name="Jiang L."/>
            <person name="Kang S.W."/>
            <person name="Kim S."/>
            <person name="Jung J."/>
            <person name="Kim C.Y."/>
            <person name="Kim D.H."/>
            <person name="Kim S.W."/>
            <person name="Lee J."/>
        </authorList>
    </citation>
    <scope>NUCLEOTIDE SEQUENCE [LARGE SCALE GENOMIC DNA]</scope>
    <source>
        <strain evidence="1 2">HS21</strain>
    </source>
</reference>
<keyword evidence="2" id="KW-1185">Reference proteome</keyword>
<protein>
    <submittedName>
        <fullName evidence="1">Uncharacterized protein</fullName>
    </submittedName>
</protein>
<gene>
    <name evidence="1" type="ORF">KCTCHS21_11910</name>
</gene>
<dbReference type="Proteomes" id="UP000289856">
    <property type="component" value="Chromosome"/>
</dbReference>
<dbReference type="KEGG" id="cohn:KCTCHS21_11910"/>
<name>A0A3T1D103_9BACL</name>
<dbReference type="EMBL" id="AP019400">
    <property type="protein sequence ID" value="BBI31792.1"/>
    <property type="molecule type" value="Genomic_DNA"/>
</dbReference>
<sequence>MRKFLRNSSFGKTEALLLAKANELREQGKGGRASDENIVLIVGISEIEYPLFRDMGSSAGAGFDSKGRGC</sequence>